<evidence type="ECO:0000313" key="3">
    <source>
        <dbReference type="Proteomes" id="UP000886595"/>
    </source>
</evidence>
<dbReference type="Proteomes" id="UP000886595">
    <property type="component" value="Unassembled WGS sequence"/>
</dbReference>
<dbReference type="PANTHER" id="PTHR31066">
    <property type="entry name" value="OS05G0427100 PROTEIN-RELATED"/>
    <property type="match status" value="1"/>
</dbReference>
<evidence type="ECO:0000259" key="1">
    <source>
        <dbReference type="SMART" id="SM00666"/>
    </source>
</evidence>
<dbReference type="AlphaFoldDB" id="A0A8X7S530"/>
<keyword evidence="3" id="KW-1185">Reference proteome</keyword>
<sequence length="100" mass="11424">MFVTKQRSNQKAKLFFIGREHFRNLFVITSDRPGDGKLGYIGGVTLIISIRKHVGLNELMHNTYALCNHPHTIKYQLPGEDLDALISVFSDVDLLHMIEE</sequence>
<accession>A0A8X7S530</accession>
<reference evidence="2 3" key="1">
    <citation type="submission" date="2020-02" db="EMBL/GenBank/DDBJ databases">
        <authorList>
            <person name="Ma Q."/>
            <person name="Huang Y."/>
            <person name="Song X."/>
            <person name="Pei D."/>
        </authorList>
    </citation>
    <scope>NUCLEOTIDE SEQUENCE [LARGE SCALE GENOMIC DNA]</scope>
    <source>
        <strain evidence="2">Sxm20200214</strain>
        <tissue evidence="2">Leaf</tissue>
    </source>
</reference>
<name>A0A8X7S530_BRACI</name>
<comment type="caution">
    <text evidence="2">The sequence shown here is derived from an EMBL/GenBank/DDBJ whole genome shotgun (WGS) entry which is preliminary data.</text>
</comment>
<evidence type="ECO:0000313" key="2">
    <source>
        <dbReference type="EMBL" id="KAG2300082.1"/>
    </source>
</evidence>
<dbReference type="InterPro" id="IPR053198">
    <property type="entry name" value="Gynoecium_Dev_Regulator"/>
</dbReference>
<protein>
    <recommendedName>
        <fullName evidence="1">PB1 domain-containing protein</fullName>
    </recommendedName>
</protein>
<dbReference type="Pfam" id="PF00564">
    <property type="entry name" value="PB1"/>
    <property type="match status" value="1"/>
</dbReference>
<dbReference type="SMART" id="SM00666">
    <property type="entry name" value="PB1"/>
    <property type="match status" value="1"/>
</dbReference>
<proteinExistence type="predicted"/>
<dbReference type="PANTHER" id="PTHR31066:SF97">
    <property type="entry name" value="OS03G0401100 PROTEIN"/>
    <property type="match status" value="1"/>
</dbReference>
<dbReference type="SUPFAM" id="SSF54277">
    <property type="entry name" value="CAD &amp; PB1 domains"/>
    <property type="match status" value="1"/>
</dbReference>
<feature type="domain" description="PB1" evidence="1">
    <location>
        <begin position="33"/>
        <end position="100"/>
    </location>
</feature>
<organism evidence="2 3">
    <name type="scientific">Brassica carinata</name>
    <name type="common">Ethiopian mustard</name>
    <name type="synonym">Abyssinian cabbage</name>
    <dbReference type="NCBI Taxonomy" id="52824"/>
    <lineage>
        <taxon>Eukaryota</taxon>
        <taxon>Viridiplantae</taxon>
        <taxon>Streptophyta</taxon>
        <taxon>Embryophyta</taxon>
        <taxon>Tracheophyta</taxon>
        <taxon>Spermatophyta</taxon>
        <taxon>Magnoliopsida</taxon>
        <taxon>eudicotyledons</taxon>
        <taxon>Gunneridae</taxon>
        <taxon>Pentapetalae</taxon>
        <taxon>rosids</taxon>
        <taxon>malvids</taxon>
        <taxon>Brassicales</taxon>
        <taxon>Brassicaceae</taxon>
        <taxon>Brassiceae</taxon>
        <taxon>Brassica</taxon>
    </lineage>
</organism>
<dbReference type="EMBL" id="JAAMPC010000008">
    <property type="protein sequence ID" value="KAG2300082.1"/>
    <property type="molecule type" value="Genomic_DNA"/>
</dbReference>
<dbReference type="InterPro" id="IPR000270">
    <property type="entry name" value="PB1_dom"/>
</dbReference>
<dbReference type="OrthoDB" id="4062651at2759"/>
<gene>
    <name evidence="2" type="ORF">Bca52824_036554</name>
</gene>